<comment type="subcellular location">
    <subcellularLocation>
        <location evidence="1">Cell membrane</location>
        <topology evidence="1">Multi-pass membrane protein</topology>
    </subcellularLocation>
</comment>
<feature type="transmembrane region" description="Helical" evidence="8">
    <location>
        <begin position="185"/>
        <end position="205"/>
    </location>
</feature>
<gene>
    <name evidence="9" type="ORF">D1B31_13665</name>
</gene>
<evidence type="ECO:0000256" key="5">
    <source>
        <dbReference type="ARBA" id="ARBA00022692"/>
    </source>
</evidence>
<feature type="transmembrane region" description="Helical" evidence="8">
    <location>
        <begin position="225"/>
        <end position="245"/>
    </location>
</feature>
<keyword evidence="4" id="KW-1003">Cell membrane</keyword>
<dbReference type="InterPro" id="IPR000060">
    <property type="entry name" value="BCCT_transptr"/>
</dbReference>
<feature type="transmembrane region" description="Helical" evidence="8">
    <location>
        <begin position="343"/>
        <end position="364"/>
    </location>
</feature>
<dbReference type="EMBL" id="QWEG01000008">
    <property type="protein sequence ID" value="RHW39007.1"/>
    <property type="molecule type" value="Genomic_DNA"/>
</dbReference>
<comment type="caution">
    <text evidence="9">The sequence shown here is derived from an EMBL/GenBank/DDBJ whole genome shotgun (WGS) entry which is preliminary data.</text>
</comment>
<reference evidence="9 10" key="1">
    <citation type="journal article" date="2017" name="Int. J. Syst. Evol. Microbiol.">
        <title>Bacillus notoginsengisoli sp. nov., a novel bacterium isolated from the rhizosphere of Panax notoginseng.</title>
        <authorList>
            <person name="Zhang M.Y."/>
            <person name="Cheng J."/>
            <person name="Cai Y."/>
            <person name="Zhang T.Y."/>
            <person name="Wu Y.Y."/>
            <person name="Manikprabhu D."/>
            <person name="Li W.J."/>
            <person name="Zhang Y.X."/>
        </authorList>
    </citation>
    <scope>NUCLEOTIDE SEQUENCE [LARGE SCALE GENOMIC DNA]</scope>
    <source>
        <strain evidence="9 10">JCM 30743</strain>
    </source>
</reference>
<feature type="transmembrane region" description="Helical" evidence="8">
    <location>
        <begin position="7"/>
        <end position="24"/>
    </location>
</feature>
<evidence type="ECO:0000256" key="2">
    <source>
        <dbReference type="ARBA" id="ARBA00005658"/>
    </source>
</evidence>
<evidence type="ECO:0000313" key="9">
    <source>
        <dbReference type="EMBL" id="RHW39007.1"/>
    </source>
</evidence>
<dbReference type="NCBIfam" id="TIGR00842">
    <property type="entry name" value="bcct"/>
    <property type="match status" value="1"/>
</dbReference>
<sequence length="521" mass="57150">MRKATEVFWYALGISLIVVIWGVLAPRNLSSITSQLTAHIYKDFGWFYLLLVLAILVFCIYLMFSRFGDVKLGKPDDVPEFSRSSWFAMLFSAGMGMGLVFWTTAEPISHAFMSSPLAKEGSAEAVKDALKYSFFHWGVHAWAVYGIVGLVLAYFKFNRGAPGLISATLVPLFGEERMRGPLGKWIDVLAVFATVIGVAATLGFGSAQITGGLHFLIGTPNAFSIQLIVLAVSTFLFIWSAWSGIGKGIKLLSNINMGLAAVLVGLLFFAGPTMYILNMFTNTLGSYISDFFEMSLRLAPLDKEGRNWINGWTIFYWAWWISWAPFVGIFIARISKGRTVKEFLFGVLFLPSLVCFIFFAVFGVSALRLEQLGIAAISEFSLETSTFGVLAEYPLGTFMSFLTVFVIAIFFITSADSATFVLGMLSTDGLLNPSNSVKIAWGLIQSAMAAAVVYFGGTQGLQNMLIIAALPFAIVIILMGTSFLKAVRSEVLVPVKKERVTKTTVVSDRKSSLQKKSLVDN</sequence>
<accession>A0A417YSP3</accession>
<evidence type="ECO:0000256" key="1">
    <source>
        <dbReference type="ARBA" id="ARBA00004651"/>
    </source>
</evidence>
<feature type="transmembrane region" description="Helical" evidence="8">
    <location>
        <begin position="314"/>
        <end position="331"/>
    </location>
</feature>
<keyword evidence="5 8" id="KW-0812">Transmembrane</keyword>
<keyword evidence="3" id="KW-0813">Transport</keyword>
<dbReference type="InterPro" id="IPR018093">
    <property type="entry name" value="BCCT_CS"/>
</dbReference>
<dbReference type="Proteomes" id="UP000284416">
    <property type="component" value="Unassembled WGS sequence"/>
</dbReference>
<evidence type="ECO:0000256" key="3">
    <source>
        <dbReference type="ARBA" id="ARBA00022448"/>
    </source>
</evidence>
<evidence type="ECO:0000256" key="8">
    <source>
        <dbReference type="SAM" id="Phobius"/>
    </source>
</evidence>
<dbReference type="AlphaFoldDB" id="A0A417YSP3"/>
<comment type="similarity">
    <text evidence="2">Belongs to the BCCT transporter (TC 2.A.15) family.</text>
</comment>
<keyword evidence="7 8" id="KW-0472">Membrane</keyword>
<dbReference type="GO" id="GO:0005886">
    <property type="term" value="C:plasma membrane"/>
    <property type="evidence" value="ECO:0007669"/>
    <property type="project" value="UniProtKB-SubCell"/>
</dbReference>
<organism evidence="9 10">
    <name type="scientific">Neobacillus notoginsengisoli</name>
    <dbReference type="NCBI Taxonomy" id="1578198"/>
    <lineage>
        <taxon>Bacteria</taxon>
        <taxon>Bacillati</taxon>
        <taxon>Bacillota</taxon>
        <taxon>Bacilli</taxon>
        <taxon>Bacillales</taxon>
        <taxon>Bacillaceae</taxon>
        <taxon>Neobacillus</taxon>
    </lineage>
</organism>
<evidence type="ECO:0000256" key="6">
    <source>
        <dbReference type="ARBA" id="ARBA00022989"/>
    </source>
</evidence>
<feature type="transmembrane region" description="Helical" evidence="8">
    <location>
        <begin position="463"/>
        <end position="487"/>
    </location>
</feature>
<protein>
    <submittedName>
        <fullName evidence="9">BCCT family transporter</fullName>
    </submittedName>
</protein>
<keyword evidence="6 8" id="KW-1133">Transmembrane helix</keyword>
<evidence type="ECO:0000256" key="4">
    <source>
        <dbReference type="ARBA" id="ARBA00022475"/>
    </source>
</evidence>
<dbReference type="PANTHER" id="PTHR30047">
    <property type="entry name" value="HIGH-AFFINITY CHOLINE TRANSPORT PROTEIN-RELATED"/>
    <property type="match status" value="1"/>
</dbReference>
<evidence type="ECO:0000313" key="10">
    <source>
        <dbReference type="Proteomes" id="UP000284416"/>
    </source>
</evidence>
<dbReference type="RefSeq" id="WP_118921340.1">
    <property type="nucleotide sequence ID" value="NZ_QWEG01000008.1"/>
</dbReference>
<feature type="transmembrane region" description="Helical" evidence="8">
    <location>
        <begin position="257"/>
        <end position="277"/>
    </location>
</feature>
<evidence type="ECO:0000256" key="7">
    <source>
        <dbReference type="ARBA" id="ARBA00023136"/>
    </source>
</evidence>
<name>A0A417YSP3_9BACI</name>
<dbReference type="OrthoDB" id="9775735at2"/>
<dbReference type="PANTHER" id="PTHR30047:SF7">
    <property type="entry name" value="HIGH-AFFINITY CHOLINE TRANSPORT PROTEIN"/>
    <property type="match status" value="1"/>
</dbReference>
<keyword evidence="10" id="KW-1185">Reference proteome</keyword>
<feature type="transmembrane region" description="Helical" evidence="8">
    <location>
        <begin position="85"/>
        <end position="105"/>
    </location>
</feature>
<feature type="transmembrane region" description="Helical" evidence="8">
    <location>
        <begin position="398"/>
        <end position="425"/>
    </location>
</feature>
<dbReference type="Pfam" id="PF02028">
    <property type="entry name" value="BCCT"/>
    <property type="match status" value="1"/>
</dbReference>
<feature type="transmembrane region" description="Helical" evidence="8">
    <location>
        <begin position="44"/>
        <end position="64"/>
    </location>
</feature>
<feature type="transmembrane region" description="Helical" evidence="8">
    <location>
        <begin position="437"/>
        <end position="457"/>
    </location>
</feature>
<feature type="transmembrane region" description="Helical" evidence="8">
    <location>
        <begin position="134"/>
        <end position="155"/>
    </location>
</feature>
<dbReference type="GO" id="GO:0022857">
    <property type="term" value="F:transmembrane transporter activity"/>
    <property type="evidence" value="ECO:0007669"/>
    <property type="project" value="InterPro"/>
</dbReference>
<dbReference type="PROSITE" id="PS01303">
    <property type="entry name" value="BCCT"/>
    <property type="match status" value="1"/>
</dbReference>
<proteinExistence type="inferred from homology"/>